<name>A0A2A7SFN9_BURGA</name>
<dbReference type="InterPro" id="IPR013216">
    <property type="entry name" value="Methyltransf_11"/>
</dbReference>
<dbReference type="SUPFAM" id="SSF53335">
    <property type="entry name" value="S-adenosyl-L-methionine-dependent methyltransferases"/>
    <property type="match status" value="1"/>
</dbReference>
<accession>A0A2A7SFN9</accession>
<dbReference type="PANTHER" id="PTHR43464:SF23">
    <property type="entry name" value="JUVENILE HORMONE ACID O-METHYLTRANSFERASE"/>
    <property type="match status" value="1"/>
</dbReference>
<reference evidence="3" key="1">
    <citation type="submission" date="2017-09" db="EMBL/GenBank/DDBJ databases">
        <title>FDA dAtabase for Regulatory Grade micrObial Sequences (FDA-ARGOS): Supporting development and validation of Infectious Disease Dx tests.</title>
        <authorList>
            <person name="Minogue T."/>
            <person name="Wolcott M."/>
            <person name="Wasieloski L."/>
            <person name="Aguilar W."/>
            <person name="Moore D."/>
            <person name="Tallon L."/>
            <person name="Sadzewicz L."/>
            <person name="Ott S."/>
            <person name="Zhao X."/>
            <person name="Nagaraj S."/>
            <person name="Vavikolanu K."/>
            <person name="Aluvathingal J."/>
            <person name="Nadendla S."/>
            <person name="Sichtig H."/>
        </authorList>
    </citation>
    <scope>NUCLEOTIDE SEQUENCE [LARGE SCALE GENOMIC DNA]</scope>
    <source>
        <strain evidence="3">FDAARGOS_390</strain>
    </source>
</reference>
<dbReference type="InterPro" id="IPR029063">
    <property type="entry name" value="SAM-dependent_MTases_sf"/>
</dbReference>
<evidence type="ECO:0000313" key="3">
    <source>
        <dbReference type="Proteomes" id="UP000220629"/>
    </source>
</evidence>
<organism evidence="2 3">
    <name type="scientific">Burkholderia gladioli</name>
    <name type="common">Pseudomonas marginata</name>
    <name type="synonym">Phytomonas marginata</name>
    <dbReference type="NCBI Taxonomy" id="28095"/>
    <lineage>
        <taxon>Bacteria</taxon>
        <taxon>Pseudomonadati</taxon>
        <taxon>Pseudomonadota</taxon>
        <taxon>Betaproteobacteria</taxon>
        <taxon>Burkholderiales</taxon>
        <taxon>Burkholderiaceae</taxon>
        <taxon>Burkholderia</taxon>
    </lineage>
</organism>
<dbReference type="GO" id="GO:0032259">
    <property type="term" value="P:methylation"/>
    <property type="evidence" value="ECO:0007669"/>
    <property type="project" value="UniProtKB-KW"/>
</dbReference>
<dbReference type="Proteomes" id="UP000220629">
    <property type="component" value="Unassembled WGS sequence"/>
</dbReference>
<comment type="caution">
    <text evidence="2">The sequence shown here is derived from an EMBL/GenBank/DDBJ whole genome shotgun (WGS) entry which is preliminary data.</text>
</comment>
<feature type="domain" description="Methyltransferase type 11" evidence="1">
    <location>
        <begin position="48"/>
        <end position="141"/>
    </location>
</feature>
<dbReference type="GO" id="GO:0010420">
    <property type="term" value="F:polyprenyldihydroxybenzoate methyltransferase activity"/>
    <property type="evidence" value="ECO:0007669"/>
    <property type="project" value="TreeGrafter"/>
</dbReference>
<dbReference type="RefSeq" id="WP_096751008.1">
    <property type="nucleotide sequence ID" value="NZ_CADEPO010000013.1"/>
</dbReference>
<protein>
    <submittedName>
        <fullName evidence="2">Class I SAM-dependent methyltransferase</fullName>
    </submittedName>
</protein>
<sequence length="245" mass="27503">MTQNIYDDPTFFDNYAKLRRSVEGLDGAPEWPALRALLPEPRGLRIADLGCGYGWFCRWAAEHEAASVLGLDVSERMLERARADTANPRIAYRRADLERLDLPAAAFDLVYSSLAFHYIENLPGLFTAIHRALVPGGRLVFSIEHPILTAPSRQGFRTDAEGWRYWPLDGYQNEGPRVTNWLAEGVVKQHRTIGTLLNLLIESGLALAHLDEWGPSPAQVEAQPALAEERERPMMMLVSARRGAR</sequence>
<keyword evidence="2" id="KW-0808">Transferase</keyword>
<dbReference type="Pfam" id="PF08241">
    <property type="entry name" value="Methyltransf_11"/>
    <property type="match status" value="1"/>
</dbReference>
<dbReference type="EMBL" id="PDDY01000001">
    <property type="protein sequence ID" value="PEH42381.1"/>
    <property type="molecule type" value="Genomic_DNA"/>
</dbReference>
<dbReference type="AlphaFoldDB" id="A0A2A7SFN9"/>
<proteinExistence type="predicted"/>
<keyword evidence="2" id="KW-0489">Methyltransferase</keyword>
<evidence type="ECO:0000259" key="1">
    <source>
        <dbReference type="Pfam" id="PF08241"/>
    </source>
</evidence>
<dbReference type="CDD" id="cd02440">
    <property type="entry name" value="AdoMet_MTases"/>
    <property type="match status" value="1"/>
</dbReference>
<gene>
    <name evidence="2" type="ORF">CRM94_09600</name>
</gene>
<dbReference type="PANTHER" id="PTHR43464">
    <property type="entry name" value="METHYLTRANSFERASE"/>
    <property type="match status" value="1"/>
</dbReference>
<dbReference type="Gene3D" id="3.40.50.150">
    <property type="entry name" value="Vaccinia Virus protein VP39"/>
    <property type="match status" value="1"/>
</dbReference>
<evidence type="ECO:0000313" key="2">
    <source>
        <dbReference type="EMBL" id="PEH42381.1"/>
    </source>
</evidence>